<dbReference type="InterPro" id="IPR045121">
    <property type="entry name" value="CoAse"/>
</dbReference>
<dbReference type="GO" id="GO:0046872">
    <property type="term" value="F:metal ion binding"/>
    <property type="evidence" value="ECO:0007669"/>
    <property type="project" value="UniProtKB-KW"/>
</dbReference>
<keyword evidence="3" id="KW-0479">Metal-binding</keyword>
<dbReference type="AlphaFoldDB" id="A0A4R3NCS2"/>
<comment type="caution">
    <text evidence="8">The sequence shown here is derived from an EMBL/GenBank/DDBJ whole genome shotgun (WGS) entry which is preliminary data.</text>
</comment>
<dbReference type="EMBL" id="SMAP01000003">
    <property type="protein sequence ID" value="TCT24929.1"/>
    <property type="molecule type" value="Genomic_DNA"/>
</dbReference>
<sequence>MQADLLAARLRQAVHPLARPPQGAPWNLAELDGLPLPAVPRPAAVLVGVIPRAPGATVLLTRRNERLRQHAGQVSFPGGRVDPADPGPVATALREAHEEVGLEPAQAHPLGYLDPLLTITGFRVQPVLALLVPDFRPRPEPDEVADVFEVPLELLLDPARLETIELQFGGRTRRVFQYDYPQQRIWGATASILFNLRQRLATADNAGIIEQRSV</sequence>
<evidence type="ECO:0000256" key="2">
    <source>
        <dbReference type="ARBA" id="ARBA00001946"/>
    </source>
</evidence>
<keyword evidence="9" id="KW-1185">Reference proteome</keyword>
<keyword evidence="4" id="KW-0378">Hydrolase</keyword>
<dbReference type="InterPro" id="IPR015797">
    <property type="entry name" value="NUDIX_hydrolase-like_dom_sf"/>
</dbReference>
<dbReference type="PANTHER" id="PTHR12992">
    <property type="entry name" value="NUDIX HYDROLASE"/>
    <property type="match status" value="1"/>
</dbReference>
<keyword evidence="6" id="KW-0464">Manganese</keyword>
<dbReference type="Gene3D" id="3.90.79.10">
    <property type="entry name" value="Nucleoside Triphosphate Pyrophosphohydrolase"/>
    <property type="match status" value="1"/>
</dbReference>
<organism evidence="8 9">
    <name type="scientific">Thermomonas haemolytica</name>
    <dbReference type="NCBI Taxonomy" id="141949"/>
    <lineage>
        <taxon>Bacteria</taxon>
        <taxon>Pseudomonadati</taxon>
        <taxon>Pseudomonadota</taxon>
        <taxon>Gammaproteobacteria</taxon>
        <taxon>Lysobacterales</taxon>
        <taxon>Lysobacteraceae</taxon>
        <taxon>Thermomonas</taxon>
    </lineage>
</organism>
<dbReference type="SUPFAM" id="SSF55811">
    <property type="entry name" value="Nudix"/>
    <property type="match status" value="1"/>
</dbReference>
<dbReference type="GO" id="GO:0010945">
    <property type="term" value="F:coenzyme A diphosphatase activity"/>
    <property type="evidence" value="ECO:0007669"/>
    <property type="project" value="InterPro"/>
</dbReference>
<dbReference type="NCBIfam" id="NF007980">
    <property type="entry name" value="PRK10707.1"/>
    <property type="match status" value="1"/>
</dbReference>
<evidence type="ECO:0000256" key="3">
    <source>
        <dbReference type="ARBA" id="ARBA00022723"/>
    </source>
</evidence>
<evidence type="ECO:0000256" key="4">
    <source>
        <dbReference type="ARBA" id="ARBA00022801"/>
    </source>
</evidence>
<dbReference type="CDD" id="cd03426">
    <property type="entry name" value="NUDIX_CoAse_Nudt7"/>
    <property type="match status" value="1"/>
</dbReference>
<comment type="cofactor">
    <cofactor evidence="2">
        <name>Mg(2+)</name>
        <dbReference type="ChEBI" id="CHEBI:18420"/>
    </cofactor>
</comment>
<evidence type="ECO:0000313" key="9">
    <source>
        <dbReference type="Proteomes" id="UP000295414"/>
    </source>
</evidence>
<evidence type="ECO:0000313" key="8">
    <source>
        <dbReference type="EMBL" id="TCT24929.1"/>
    </source>
</evidence>
<evidence type="ECO:0000259" key="7">
    <source>
        <dbReference type="PROSITE" id="PS51462"/>
    </source>
</evidence>
<reference evidence="8 9" key="1">
    <citation type="submission" date="2019-03" db="EMBL/GenBank/DDBJ databases">
        <title>Genomic Encyclopedia of Type Strains, Phase IV (KMG-IV): sequencing the most valuable type-strain genomes for metagenomic binning, comparative biology and taxonomic classification.</title>
        <authorList>
            <person name="Goeker M."/>
        </authorList>
    </citation>
    <scope>NUCLEOTIDE SEQUENCE [LARGE SCALE GENOMIC DNA]</scope>
    <source>
        <strain evidence="8 9">DSM 13605</strain>
    </source>
</reference>
<name>A0A4R3NCS2_9GAMM</name>
<gene>
    <name evidence="8" type="ORF">EDC34_103274</name>
</gene>
<evidence type="ECO:0000256" key="6">
    <source>
        <dbReference type="ARBA" id="ARBA00023211"/>
    </source>
</evidence>
<dbReference type="InterPro" id="IPR000086">
    <property type="entry name" value="NUDIX_hydrolase_dom"/>
</dbReference>
<dbReference type="Pfam" id="PF00293">
    <property type="entry name" value="NUDIX"/>
    <property type="match status" value="1"/>
</dbReference>
<evidence type="ECO:0000256" key="1">
    <source>
        <dbReference type="ARBA" id="ARBA00001936"/>
    </source>
</evidence>
<evidence type="ECO:0000256" key="5">
    <source>
        <dbReference type="ARBA" id="ARBA00022842"/>
    </source>
</evidence>
<accession>A0A4R3NCS2</accession>
<comment type="cofactor">
    <cofactor evidence="1">
        <name>Mn(2+)</name>
        <dbReference type="ChEBI" id="CHEBI:29035"/>
    </cofactor>
</comment>
<feature type="domain" description="Nudix hydrolase" evidence="7">
    <location>
        <begin position="40"/>
        <end position="172"/>
    </location>
</feature>
<proteinExistence type="predicted"/>
<dbReference type="Proteomes" id="UP000295414">
    <property type="component" value="Unassembled WGS sequence"/>
</dbReference>
<dbReference type="PROSITE" id="PS51462">
    <property type="entry name" value="NUDIX"/>
    <property type="match status" value="1"/>
</dbReference>
<dbReference type="PANTHER" id="PTHR12992:SF11">
    <property type="entry name" value="MITOCHONDRIAL COENZYME A DIPHOSPHATASE NUDT8"/>
    <property type="match status" value="1"/>
</dbReference>
<keyword evidence="5" id="KW-0460">Magnesium</keyword>
<protein>
    <submittedName>
        <fullName evidence="8">8-oxo-dGTP pyrophosphatase MutT (NUDIX family)</fullName>
    </submittedName>
</protein>